<keyword evidence="2" id="KW-0547">Nucleotide-binding</keyword>
<feature type="domain" description="Dynamin N-terminal" evidence="7">
    <location>
        <begin position="46"/>
        <end position="201"/>
    </location>
</feature>
<protein>
    <submittedName>
        <fullName evidence="8">Dynamin family protein</fullName>
    </submittedName>
</protein>
<evidence type="ECO:0000256" key="3">
    <source>
        <dbReference type="ARBA" id="ARBA00022801"/>
    </source>
</evidence>
<dbReference type="EMBL" id="FMIK01000019">
    <property type="protein sequence ID" value="SCL88817.1"/>
    <property type="molecule type" value="Genomic_DNA"/>
</dbReference>
<evidence type="ECO:0000256" key="5">
    <source>
        <dbReference type="ARBA" id="ARBA00023136"/>
    </source>
</evidence>
<evidence type="ECO:0000256" key="1">
    <source>
        <dbReference type="ARBA" id="ARBA00004370"/>
    </source>
</evidence>
<keyword evidence="6" id="KW-0175">Coiled coil</keyword>
<dbReference type="GO" id="GO:0016020">
    <property type="term" value="C:membrane"/>
    <property type="evidence" value="ECO:0007669"/>
    <property type="project" value="UniProtKB-SubCell"/>
</dbReference>
<dbReference type="Pfam" id="PF00350">
    <property type="entry name" value="Dynamin_N"/>
    <property type="match status" value="2"/>
</dbReference>
<dbReference type="PANTHER" id="PTHR10465">
    <property type="entry name" value="TRANSMEMBRANE GTPASE FZO1"/>
    <property type="match status" value="1"/>
</dbReference>
<dbReference type="GO" id="GO:0005525">
    <property type="term" value="F:GTP binding"/>
    <property type="evidence" value="ECO:0007669"/>
    <property type="project" value="UniProtKB-KW"/>
</dbReference>
<evidence type="ECO:0000256" key="6">
    <source>
        <dbReference type="SAM" id="Coils"/>
    </source>
</evidence>
<dbReference type="GO" id="GO:0003924">
    <property type="term" value="F:GTPase activity"/>
    <property type="evidence" value="ECO:0007669"/>
    <property type="project" value="InterPro"/>
</dbReference>
<dbReference type="SUPFAM" id="SSF52540">
    <property type="entry name" value="P-loop containing nucleoside triphosphate hydrolases"/>
    <property type="match status" value="2"/>
</dbReference>
<dbReference type="InterPro" id="IPR027417">
    <property type="entry name" value="P-loop_NTPase"/>
</dbReference>
<evidence type="ECO:0000259" key="7">
    <source>
        <dbReference type="Pfam" id="PF00350"/>
    </source>
</evidence>
<evidence type="ECO:0000256" key="4">
    <source>
        <dbReference type="ARBA" id="ARBA00023134"/>
    </source>
</evidence>
<comment type="caution">
    <text evidence="8">The sequence shown here is derived from an EMBL/GenBank/DDBJ whole genome shotgun (WGS) entry which is preliminary data.</text>
</comment>
<gene>
    <name evidence="8" type="ORF">BCB44BAC_01435</name>
</gene>
<dbReference type="RefSeq" id="WP_012093795.1">
    <property type="nucleotide sequence ID" value="NZ_CP024109.1"/>
</dbReference>
<dbReference type="PANTHER" id="PTHR10465:SF0">
    <property type="entry name" value="SARCALUMENIN"/>
    <property type="match status" value="1"/>
</dbReference>
<proteinExistence type="predicted"/>
<keyword evidence="3" id="KW-0378">Hydrolase</keyword>
<sequence length="1219" mass="141328">MTNIVQTNSMKKLVCFYEEWQKHGDTENSLKLFEVIQKYKEEQLMIAFCGHFSAGKSTMMNYLYKAQLLPTSPIPTSANVVKIEKGLDRVIVTLKSGEHYEYSGVYSAEELKQLCKNGDEIIGVHIYRNDAPIPDGVMLVDTPGIDSTDDAHQLATESTLHLADVIFYMMDYNHVQSEVNLQFVKELKQRNKTVYLVVNQIDKHKENELSFAEYKQSVKQSFLNWDIQVDGIFYTSLRMMNHPHNEIQSLERLLFSIMKERDQHVKQGMERETEYLLQEYLSAILAENEKQLQPFEKELASPLSLSEVKEKKEMLLEKKQRAIHKESDVRNEFIKGLQGILDNAYLMPFEMRELANQYLETKLTKFKVGFLFAKGKTEQEKQRRLEAFYSALKKTVETQIDFHVKEFIVSFLKEKGLFTENTGKSVYELEIDFSPALLAETIKQGAGFTGDYLLLYTEDVANELKKRYFAKARQILESSTSILKEKIKEEMVHLDEELEQYTVLQTAKETKLQYAAAYDKYENYLQDIWRERIPVPDGLQIEEILQGKKLVVNEKFTLQEQEVKTERLSYTEEERKSEAKLNIPRILERVKDAEKIIESLPTLQHLYQEVLEKRKRVETKQFTVALFGAFSAGKSSFANALLGENVLPVSPNPTTATINQILPVTKEKPHGTVVVQFKSKQALLEDMKAVYKLFHYEISTLEEALSQIETIIQYPSPSGKQKTTFSFLRAVQRGYRAVFNQLGEQVQVTVAEFADYVANEEKSCFVEYMELYYDCALTRQGVALVDTPGADSINARHTDVAFQYIKNADAILFVTYYNHVFSRADREFLIQLGRVKDTFALDKMFFLINAADLAQSEEELEMVKGYIAEQLLQYGIRNPRLFAISSLCALKEKQGDVIAKEQYGVLQDSGISKFEESFTSFMMHDLMLVSIHSLYRALQSADQLLTNMIQGAKQGNNEKEKQIKKYEAERARLLHMISSYSVLAEEQAMKNEVKELLYYVQQRLFLRYNDVFTEFINPAALRTDGSVKVKLQECLMELVAFIQHDVLQEMRATSLRLEKWIDEAIGRARDEIVMTCQKENEFISMSEVAEYEYQVIAHQEPFPSIEMKHFKKALSHFKNEKSFFEKNDKAAMQSDTKEALEPFVSQYVADEEKLFVDHYKQEWERKWNLSQNVMQEDVKQYYASLLFALAETIDVSLYETSKEQLQEQLIAIEKEIHIL</sequence>
<evidence type="ECO:0000256" key="2">
    <source>
        <dbReference type="ARBA" id="ARBA00022741"/>
    </source>
</evidence>
<dbReference type="CDD" id="cd09912">
    <property type="entry name" value="DLP_2"/>
    <property type="match status" value="2"/>
</dbReference>
<keyword evidence="5" id="KW-0472">Membrane</keyword>
<comment type="subcellular location">
    <subcellularLocation>
        <location evidence="1">Membrane</location>
    </subcellularLocation>
</comment>
<feature type="coiled-coil region" evidence="6">
    <location>
        <begin position="949"/>
        <end position="976"/>
    </location>
</feature>
<name>A0AAX2CF25_9BACI</name>
<dbReference type="InterPro" id="IPR027094">
    <property type="entry name" value="Mitofusin_fam"/>
</dbReference>
<dbReference type="InterPro" id="IPR045063">
    <property type="entry name" value="Dynamin_N"/>
</dbReference>
<dbReference type="AlphaFoldDB" id="A0AAX2CF25"/>
<reference evidence="8 9" key="1">
    <citation type="submission" date="2016-08" db="EMBL/GenBank/DDBJ databases">
        <authorList>
            <person name="Loux V."/>
            <person name="Rue O."/>
        </authorList>
    </citation>
    <scope>NUCLEOTIDE SEQUENCE [LARGE SCALE GENOMIC DNA]</scope>
    <source>
        <strain evidence="8 9">AFSSA_08CEB44bac</strain>
    </source>
</reference>
<evidence type="ECO:0000313" key="9">
    <source>
        <dbReference type="Proteomes" id="UP000242164"/>
    </source>
</evidence>
<dbReference type="Gene3D" id="3.40.50.300">
    <property type="entry name" value="P-loop containing nucleotide triphosphate hydrolases"/>
    <property type="match status" value="2"/>
</dbReference>
<keyword evidence="4" id="KW-0342">GTP-binding</keyword>
<dbReference type="GeneID" id="33896653"/>
<accession>A0AAX2CF25</accession>
<dbReference type="Proteomes" id="UP000242164">
    <property type="component" value="Unassembled WGS sequence"/>
</dbReference>
<evidence type="ECO:0000313" key="8">
    <source>
        <dbReference type="EMBL" id="SCL88817.1"/>
    </source>
</evidence>
<organism evidence="8 9">
    <name type="scientific">Bacillus cytotoxicus</name>
    <dbReference type="NCBI Taxonomy" id="580165"/>
    <lineage>
        <taxon>Bacteria</taxon>
        <taxon>Bacillati</taxon>
        <taxon>Bacillota</taxon>
        <taxon>Bacilli</taxon>
        <taxon>Bacillales</taxon>
        <taxon>Bacillaceae</taxon>
        <taxon>Bacillus</taxon>
        <taxon>Bacillus cereus group</taxon>
    </lineage>
</organism>
<feature type="domain" description="Dynamin N-terminal" evidence="7">
    <location>
        <begin position="624"/>
        <end position="849"/>
    </location>
</feature>